<feature type="domain" description="CUB" evidence="9">
    <location>
        <begin position="221"/>
        <end position="351"/>
    </location>
</feature>
<dbReference type="Proteomes" id="UP000198287">
    <property type="component" value="Unassembled WGS sequence"/>
</dbReference>
<keyword evidence="3" id="KW-0677">Repeat</keyword>
<dbReference type="SUPFAM" id="SSF49854">
    <property type="entry name" value="Spermadhesin, CUB domain"/>
    <property type="match status" value="1"/>
</dbReference>
<reference evidence="11 12" key="1">
    <citation type="submission" date="2015-12" db="EMBL/GenBank/DDBJ databases">
        <title>The genome of Folsomia candida.</title>
        <authorList>
            <person name="Faddeeva A."/>
            <person name="Derks M.F."/>
            <person name="Anvar Y."/>
            <person name="Smit S."/>
            <person name="Van Straalen N."/>
            <person name="Roelofs D."/>
        </authorList>
    </citation>
    <scope>NUCLEOTIDE SEQUENCE [LARGE SCALE GENOMIC DNA]</scope>
    <source>
        <strain evidence="11 12">VU population</strain>
        <tissue evidence="11">Whole body</tissue>
    </source>
</reference>
<dbReference type="InterPro" id="IPR051940">
    <property type="entry name" value="Chitin_bind-dev_reg"/>
</dbReference>
<dbReference type="PANTHER" id="PTHR23301:SF0">
    <property type="entry name" value="CHITIN-BINDING TYPE-2 DOMAIN-CONTAINING PROTEIN-RELATED"/>
    <property type="match status" value="1"/>
</dbReference>
<dbReference type="Gene3D" id="2.60.120.290">
    <property type="entry name" value="Spermadhesin, CUB domain"/>
    <property type="match status" value="1"/>
</dbReference>
<evidence type="ECO:0000313" key="11">
    <source>
        <dbReference type="EMBL" id="OXA42602.1"/>
    </source>
</evidence>
<evidence type="ECO:0000256" key="2">
    <source>
        <dbReference type="ARBA" id="ARBA00022729"/>
    </source>
</evidence>
<keyword evidence="2 8" id="KW-0732">Signal</keyword>
<name>A0A226DAN8_FOLCA</name>
<gene>
    <name evidence="11" type="ORF">Fcan01_22481</name>
</gene>
<evidence type="ECO:0000256" key="1">
    <source>
        <dbReference type="ARBA" id="ARBA00022669"/>
    </source>
</evidence>
<evidence type="ECO:0000256" key="3">
    <source>
        <dbReference type="ARBA" id="ARBA00022737"/>
    </source>
</evidence>
<dbReference type="SUPFAM" id="SSF57625">
    <property type="entry name" value="Invertebrate chitin-binding proteins"/>
    <property type="match status" value="1"/>
</dbReference>
<protein>
    <submittedName>
        <fullName evidence="11">Cubilin</fullName>
    </submittedName>
</protein>
<dbReference type="PROSITE" id="PS01180">
    <property type="entry name" value="CUB"/>
    <property type="match status" value="1"/>
</dbReference>
<evidence type="ECO:0000256" key="6">
    <source>
        <dbReference type="PROSITE-ProRule" id="PRU00059"/>
    </source>
</evidence>
<evidence type="ECO:0000256" key="4">
    <source>
        <dbReference type="ARBA" id="ARBA00023157"/>
    </source>
</evidence>
<dbReference type="Pfam" id="PF01607">
    <property type="entry name" value="CBM_14"/>
    <property type="match status" value="1"/>
</dbReference>
<proteinExistence type="predicted"/>
<feature type="compositionally biased region" description="Low complexity" evidence="7">
    <location>
        <begin position="93"/>
        <end position="106"/>
    </location>
</feature>
<keyword evidence="12" id="KW-1185">Reference proteome</keyword>
<dbReference type="OMA" id="YWICADG"/>
<dbReference type="Pfam" id="PF00431">
    <property type="entry name" value="CUB"/>
    <property type="match status" value="1"/>
</dbReference>
<comment type="caution">
    <text evidence="6">Lacks conserved residue(s) required for the propagation of feature annotation.</text>
</comment>
<evidence type="ECO:0000259" key="9">
    <source>
        <dbReference type="PROSITE" id="PS01180"/>
    </source>
</evidence>
<evidence type="ECO:0000259" key="10">
    <source>
        <dbReference type="PROSITE" id="PS50940"/>
    </source>
</evidence>
<dbReference type="Gene3D" id="2.170.140.10">
    <property type="entry name" value="Chitin binding domain"/>
    <property type="match status" value="1"/>
</dbReference>
<dbReference type="SMART" id="SM00042">
    <property type="entry name" value="CUB"/>
    <property type="match status" value="1"/>
</dbReference>
<dbReference type="GO" id="GO:0008061">
    <property type="term" value="F:chitin binding"/>
    <property type="evidence" value="ECO:0007669"/>
    <property type="project" value="UniProtKB-KW"/>
</dbReference>
<dbReference type="GO" id="GO:0005576">
    <property type="term" value="C:extracellular region"/>
    <property type="evidence" value="ECO:0007669"/>
    <property type="project" value="InterPro"/>
</dbReference>
<keyword evidence="1" id="KW-0147">Chitin-binding</keyword>
<keyword evidence="5" id="KW-0325">Glycoprotein</keyword>
<dbReference type="InterPro" id="IPR035914">
    <property type="entry name" value="Sperma_CUB_dom_sf"/>
</dbReference>
<dbReference type="InterPro" id="IPR000859">
    <property type="entry name" value="CUB_dom"/>
</dbReference>
<dbReference type="PANTHER" id="PTHR23301">
    <property type="entry name" value="CHITIN BINDING PERITROPHIN-A"/>
    <property type="match status" value="1"/>
</dbReference>
<dbReference type="SMART" id="SM00494">
    <property type="entry name" value="ChtBD2"/>
    <property type="match status" value="1"/>
</dbReference>
<organism evidence="11 12">
    <name type="scientific">Folsomia candida</name>
    <name type="common">Springtail</name>
    <dbReference type="NCBI Taxonomy" id="158441"/>
    <lineage>
        <taxon>Eukaryota</taxon>
        <taxon>Metazoa</taxon>
        <taxon>Ecdysozoa</taxon>
        <taxon>Arthropoda</taxon>
        <taxon>Hexapoda</taxon>
        <taxon>Collembola</taxon>
        <taxon>Entomobryomorpha</taxon>
        <taxon>Isotomoidea</taxon>
        <taxon>Isotomidae</taxon>
        <taxon>Proisotominae</taxon>
        <taxon>Folsomia</taxon>
    </lineage>
</organism>
<accession>A0A226DAN8</accession>
<evidence type="ECO:0000256" key="8">
    <source>
        <dbReference type="SAM" id="SignalP"/>
    </source>
</evidence>
<dbReference type="InterPro" id="IPR002557">
    <property type="entry name" value="Chitin-bd_dom"/>
</dbReference>
<dbReference type="EMBL" id="LNIX01000025">
    <property type="protein sequence ID" value="OXA42602.1"/>
    <property type="molecule type" value="Genomic_DNA"/>
</dbReference>
<dbReference type="OrthoDB" id="6020543at2759"/>
<evidence type="ECO:0000313" key="12">
    <source>
        <dbReference type="Proteomes" id="UP000198287"/>
    </source>
</evidence>
<dbReference type="InterPro" id="IPR036508">
    <property type="entry name" value="Chitin-bd_dom_sf"/>
</dbReference>
<feature type="domain" description="Chitin-binding type-2" evidence="10">
    <location>
        <begin position="24"/>
        <end position="80"/>
    </location>
</feature>
<dbReference type="PROSITE" id="PS50940">
    <property type="entry name" value="CHIT_BIND_II"/>
    <property type="match status" value="1"/>
</dbReference>
<feature type="signal peptide" evidence="8">
    <location>
        <begin position="1"/>
        <end position="23"/>
    </location>
</feature>
<keyword evidence="4" id="KW-1015">Disulfide bond</keyword>
<feature type="chain" id="PRO_5012307868" evidence="8">
    <location>
        <begin position="24"/>
        <end position="355"/>
    </location>
</feature>
<evidence type="ECO:0000256" key="7">
    <source>
        <dbReference type="SAM" id="MobiDB-lite"/>
    </source>
</evidence>
<dbReference type="CDD" id="cd00041">
    <property type="entry name" value="CUB"/>
    <property type="match status" value="1"/>
</dbReference>
<dbReference type="AlphaFoldDB" id="A0A226DAN8"/>
<sequence>MTTIHVFAVFFIFASFSTPLISGQVECPPDGIVYLPDPDCTKYWICADGDSVSLTCPNGFYFNPLIGECDFADNVPECQGGTRPPLTTPPPDTTTTRRTTTTGPPDATLRACGERMVGNAGWIEYSLNEMYPPRLRCAFVLRTFNHSGFIFTLEENGLIEDPTHTGGSIQIFGFSNEGLADSANLGPPNPLPQAYVAGALAVVILRTQFMGGQGFRLKFEATGAWRYDFVNWDDVIDGVTPGSLSYPFDEPEYHYNTLSAFVFSSNHEQVAIGTNLLLNLHDVDIEMCLDGCTCDYLAVFSFTGSGLQSFDKVCGNDTTPLRYTTDSLFIVIFKSDHTRNGKGFKLEFDLVPLLN</sequence>
<comment type="caution">
    <text evidence="11">The sequence shown here is derived from an EMBL/GenBank/DDBJ whole genome shotgun (WGS) entry which is preliminary data.</text>
</comment>
<feature type="region of interest" description="Disordered" evidence="7">
    <location>
        <begin position="80"/>
        <end position="106"/>
    </location>
</feature>
<evidence type="ECO:0000256" key="5">
    <source>
        <dbReference type="ARBA" id="ARBA00023180"/>
    </source>
</evidence>